<dbReference type="Proteomes" id="UP000250125">
    <property type="component" value="Chromosome"/>
</dbReference>
<keyword evidence="4" id="KW-1003">Cell membrane</keyword>
<feature type="transmembrane region" description="Helical" evidence="8">
    <location>
        <begin position="210"/>
        <end position="228"/>
    </location>
</feature>
<name>A0A2Z2MN00_9EURY</name>
<dbReference type="GO" id="GO:0015105">
    <property type="term" value="F:arsenite transmembrane transporter activity"/>
    <property type="evidence" value="ECO:0007669"/>
    <property type="project" value="TreeGrafter"/>
</dbReference>
<evidence type="ECO:0000256" key="8">
    <source>
        <dbReference type="SAM" id="Phobius"/>
    </source>
</evidence>
<dbReference type="Gene3D" id="1.20.1530.20">
    <property type="match status" value="1"/>
</dbReference>
<keyword evidence="7 8" id="KW-0472">Membrane</keyword>
<evidence type="ECO:0000256" key="6">
    <source>
        <dbReference type="ARBA" id="ARBA00022989"/>
    </source>
</evidence>
<feature type="transmembrane region" description="Helical" evidence="8">
    <location>
        <begin position="14"/>
        <end position="31"/>
    </location>
</feature>
<dbReference type="Pfam" id="PF01758">
    <property type="entry name" value="SBF"/>
    <property type="match status" value="1"/>
</dbReference>
<dbReference type="InterPro" id="IPR004706">
    <property type="entry name" value="Arsenical-R_Acr3"/>
</dbReference>
<feature type="transmembrane region" description="Helical" evidence="8">
    <location>
        <begin position="72"/>
        <end position="94"/>
    </location>
</feature>
<dbReference type="EMBL" id="CP015103">
    <property type="protein sequence ID" value="ASJ09752.1"/>
    <property type="molecule type" value="Genomic_DNA"/>
</dbReference>
<dbReference type="GO" id="GO:0015104">
    <property type="term" value="F:antimonite transmembrane transporter activity"/>
    <property type="evidence" value="ECO:0007669"/>
    <property type="project" value="TreeGrafter"/>
</dbReference>
<evidence type="ECO:0000313" key="9">
    <source>
        <dbReference type="EMBL" id="ASJ09752.1"/>
    </source>
</evidence>
<dbReference type="PANTHER" id="PTHR43057">
    <property type="entry name" value="ARSENITE EFFLUX TRANSPORTER"/>
    <property type="match status" value="1"/>
</dbReference>
<dbReference type="KEGG" id="tsl:A3L11_05555"/>
<keyword evidence="6 8" id="KW-1133">Transmembrane helix</keyword>
<keyword evidence="10" id="KW-1185">Reference proteome</keyword>
<organism evidence="9 10">
    <name type="scientific">Thermococcus siculi</name>
    <dbReference type="NCBI Taxonomy" id="72803"/>
    <lineage>
        <taxon>Archaea</taxon>
        <taxon>Methanobacteriati</taxon>
        <taxon>Methanobacteriota</taxon>
        <taxon>Thermococci</taxon>
        <taxon>Thermococcales</taxon>
        <taxon>Thermococcaceae</taxon>
        <taxon>Thermococcus</taxon>
    </lineage>
</organism>
<dbReference type="OrthoDB" id="103532at2157"/>
<comment type="similarity">
    <text evidence="2">Belongs to the arsenical resistance-3 (ACR3) (TC 2.A.59) family.</text>
</comment>
<dbReference type="InterPro" id="IPR038770">
    <property type="entry name" value="Na+/solute_symporter_sf"/>
</dbReference>
<dbReference type="PANTHER" id="PTHR43057:SF1">
    <property type="entry name" value="ARSENICAL-RESISTANCE PROTEIN 3"/>
    <property type="match status" value="1"/>
</dbReference>
<keyword evidence="5 8" id="KW-0812">Transmembrane</keyword>
<protein>
    <submittedName>
        <fullName evidence="9">Sodium:proton symporter</fullName>
    </submittedName>
</protein>
<evidence type="ECO:0000256" key="2">
    <source>
        <dbReference type="ARBA" id="ARBA00010110"/>
    </source>
</evidence>
<evidence type="ECO:0000256" key="5">
    <source>
        <dbReference type="ARBA" id="ARBA00022692"/>
    </source>
</evidence>
<evidence type="ECO:0000256" key="7">
    <source>
        <dbReference type="ARBA" id="ARBA00023136"/>
    </source>
</evidence>
<proteinExistence type="inferred from homology"/>
<evidence type="ECO:0000313" key="10">
    <source>
        <dbReference type="Proteomes" id="UP000250125"/>
    </source>
</evidence>
<gene>
    <name evidence="9" type="ORF">A3L11_05555</name>
</gene>
<evidence type="ECO:0000256" key="1">
    <source>
        <dbReference type="ARBA" id="ARBA00004651"/>
    </source>
</evidence>
<dbReference type="GeneID" id="33317683"/>
<dbReference type="AlphaFoldDB" id="A0A2Z2MN00"/>
<sequence>MVEMDVVEFMKEKMVYIVFTLIFASTYAGVYHRDLFLSLKGTLPVALFMMLFQPMVFMEVKRAFTARTEVKTKYLILLTLFYLALFPALTWLLLKFWLAVMPGTDPRLLAGIVLISLSPLPSSAPAFTNLAGGRFQLTLVGVIWTFLLSLFVMPVYAKLILHAVIQVPVDVLLKSLVLYIITPLIIGQLTKYAVLRWKGVDALMFLKKPLVGVSLLGMYWMVVVVFGINGKVIVERPELILVGAIIMNVYFLLRAAIAYFSGKALSFPFEQNVSLVYSTGSNMTLATAIAIGTFGSLAAVGTALGGPFSDMLLMILFVRFFNLLKKRIYVETNIPAGEET</sequence>
<dbReference type="GO" id="GO:0005886">
    <property type="term" value="C:plasma membrane"/>
    <property type="evidence" value="ECO:0007669"/>
    <property type="project" value="UniProtKB-SubCell"/>
</dbReference>
<dbReference type="GO" id="GO:0015297">
    <property type="term" value="F:antiporter activity"/>
    <property type="evidence" value="ECO:0007669"/>
    <property type="project" value="InterPro"/>
</dbReference>
<feature type="transmembrane region" description="Helical" evidence="8">
    <location>
        <begin position="240"/>
        <end position="260"/>
    </location>
</feature>
<accession>A0A2Z2MN00</accession>
<reference evidence="9 10" key="1">
    <citation type="submission" date="2016-04" db="EMBL/GenBank/DDBJ databases">
        <title>Complete genome sequence of Thermococcus siculi type strain RG-20.</title>
        <authorList>
            <person name="Oger P.M."/>
        </authorList>
    </citation>
    <scope>NUCLEOTIDE SEQUENCE [LARGE SCALE GENOMIC DNA]</scope>
    <source>
        <strain evidence="9 10">RG-20</strain>
    </source>
</reference>
<comment type="subcellular location">
    <subcellularLocation>
        <location evidence="1">Cell membrane</location>
        <topology evidence="1">Multi-pass membrane protein</topology>
    </subcellularLocation>
</comment>
<evidence type="ECO:0000256" key="4">
    <source>
        <dbReference type="ARBA" id="ARBA00022475"/>
    </source>
</evidence>
<feature type="transmembrane region" description="Helical" evidence="8">
    <location>
        <begin position="272"/>
        <end position="291"/>
    </location>
</feature>
<feature type="transmembrane region" description="Helical" evidence="8">
    <location>
        <begin position="106"/>
        <end position="127"/>
    </location>
</feature>
<keyword evidence="3" id="KW-0813">Transport</keyword>
<feature type="transmembrane region" description="Helical" evidence="8">
    <location>
        <begin position="171"/>
        <end position="189"/>
    </location>
</feature>
<feature type="transmembrane region" description="Helical" evidence="8">
    <location>
        <begin position="297"/>
        <end position="318"/>
    </location>
</feature>
<evidence type="ECO:0000256" key="3">
    <source>
        <dbReference type="ARBA" id="ARBA00022448"/>
    </source>
</evidence>
<feature type="transmembrane region" description="Helical" evidence="8">
    <location>
        <begin position="139"/>
        <end position="165"/>
    </location>
</feature>
<feature type="transmembrane region" description="Helical" evidence="8">
    <location>
        <begin position="43"/>
        <end position="60"/>
    </location>
</feature>
<dbReference type="InterPro" id="IPR002657">
    <property type="entry name" value="BilAc:Na_symport/Acr3"/>
</dbReference>
<dbReference type="RefSeq" id="WP_088856972.1">
    <property type="nucleotide sequence ID" value="NZ_CP015103.1"/>
</dbReference>